<protein>
    <submittedName>
        <fullName evidence="1">Uncharacterized protein</fullName>
    </submittedName>
</protein>
<evidence type="ECO:0000313" key="2">
    <source>
        <dbReference type="Proteomes" id="UP001227230"/>
    </source>
</evidence>
<dbReference type="InterPro" id="IPR028919">
    <property type="entry name" value="Viral_movement"/>
</dbReference>
<name>A0ABY9DPS7_VITVI</name>
<dbReference type="EMBL" id="CP126664">
    <property type="protein sequence ID" value="WKA09069.1"/>
    <property type="molecule type" value="Genomic_DNA"/>
</dbReference>
<reference evidence="1 2" key="1">
    <citation type="journal article" date="2023" name="Hortic Res">
        <title>The complete reference genome for grapevine (Vitis vinifera L.) genetics and breeding.</title>
        <authorList>
            <person name="Shi X."/>
            <person name="Cao S."/>
            <person name="Wang X."/>
            <person name="Huang S."/>
            <person name="Wang Y."/>
            <person name="Liu Z."/>
            <person name="Liu W."/>
            <person name="Leng X."/>
            <person name="Peng Y."/>
            <person name="Wang N."/>
            <person name="Wang Y."/>
            <person name="Ma Z."/>
            <person name="Xu X."/>
            <person name="Zhang F."/>
            <person name="Xue H."/>
            <person name="Zhong H."/>
            <person name="Wang Y."/>
            <person name="Zhang K."/>
            <person name="Velt A."/>
            <person name="Avia K."/>
            <person name="Holtgrawe D."/>
            <person name="Grimplet J."/>
            <person name="Matus J.T."/>
            <person name="Ware D."/>
            <person name="Wu X."/>
            <person name="Wang H."/>
            <person name="Liu C."/>
            <person name="Fang Y."/>
            <person name="Rustenholz C."/>
            <person name="Cheng Z."/>
            <person name="Xiao H."/>
            <person name="Zhou Y."/>
        </authorList>
    </citation>
    <scope>NUCLEOTIDE SEQUENCE [LARGE SCALE GENOMIC DNA]</scope>
    <source>
        <strain evidence="2">cv. Pinot noir / PN40024</strain>
        <tissue evidence="1">Leaf</tissue>
    </source>
</reference>
<dbReference type="Proteomes" id="UP001227230">
    <property type="component" value="Chromosome 17"/>
</dbReference>
<keyword evidence="2" id="KW-1185">Reference proteome</keyword>
<sequence>MVISTHKLKLSLGKTLQKTTNKIFAKQNNSELRISKIINIDSQIETFRKTKLSMIKDEKIYYNSKILNSAKIFRDCCERTIFCTQEDKTIRLNLIASNIKNVGLKQMHIGLIVIGIKGMHRKHLGAKVFLTLFDSRFIDPKQVMLGCMEVDMNGGEQIIYFVPDYLIATKDYENNIKLAIKTKGYQMKKGLKTF</sequence>
<accession>A0ABY9DPS7</accession>
<proteinExistence type="predicted"/>
<evidence type="ECO:0000313" key="1">
    <source>
        <dbReference type="EMBL" id="WKA09069.1"/>
    </source>
</evidence>
<organism evidence="1 2">
    <name type="scientific">Vitis vinifera</name>
    <name type="common">Grape</name>
    <dbReference type="NCBI Taxonomy" id="29760"/>
    <lineage>
        <taxon>Eukaryota</taxon>
        <taxon>Viridiplantae</taxon>
        <taxon>Streptophyta</taxon>
        <taxon>Embryophyta</taxon>
        <taxon>Tracheophyta</taxon>
        <taxon>Spermatophyta</taxon>
        <taxon>Magnoliopsida</taxon>
        <taxon>eudicotyledons</taxon>
        <taxon>Gunneridae</taxon>
        <taxon>Pentapetalae</taxon>
        <taxon>rosids</taxon>
        <taxon>Vitales</taxon>
        <taxon>Vitaceae</taxon>
        <taxon>Viteae</taxon>
        <taxon>Vitis</taxon>
    </lineage>
</organism>
<gene>
    <name evidence="1" type="ORF">VitviT2T_026747</name>
</gene>
<dbReference type="Pfam" id="PF01107">
    <property type="entry name" value="MP"/>
    <property type="match status" value="1"/>
</dbReference>